<dbReference type="PROSITE" id="PS51375">
    <property type="entry name" value="PPR"/>
    <property type="match status" value="1"/>
</dbReference>
<evidence type="ECO:0000256" key="3">
    <source>
        <dbReference type="PROSITE-ProRule" id="PRU00708"/>
    </source>
</evidence>
<keyword evidence="5" id="KW-1185">Reference proteome</keyword>
<comment type="similarity">
    <text evidence="1">Belongs to the PPR family. P subfamily.</text>
</comment>
<dbReference type="InterPro" id="IPR002885">
    <property type="entry name" value="PPR_rpt"/>
</dbReference>
<dbReference type="InterPro" id="IPR011990">
    <property type="entry name" value="TPR-like_helical_dom_sf"/>
</dbReference>
<evidence type="ECO:0000313" key="5">
    <source>
        <dbReference type="Proteomes" id="UP000237000"/>
    </source>
</evidence>
<evidence type="ECO:0000313" key="4">
    <source>
        <dbReference type="EMBL" id="PON81926.1"/>
    </source>
</evidence>
<keyword evidence="2" id="KW-0677">Repeat</keyword>
<evidence type="ECO:0000256" key="1">
    <source>
        <dbReference type="ARBA" id="ARBA00007626"/>
    </source>
</evidence>
<gene>
    <name evidence="4" type="ORF">TorRG33x02_222490</name>
</gene>
<dbReference type="Gene3D" id="1.25.40.10">
    <property type="entry name" value="Tetratricopeptide repeat domain"/>
    <property type="match status" value="1"/>
</dbReference>
<reference evidence="5" key="1">
    <citation type="submission" date="2016-06" db="EMBL/GenBank/DDBJ databases">
        <title>Parallel loss of symbiosis genes in relatives of nitrogen-fixing non-legume Parasponia.</title>
        <authorList>
            <person name="Van Velzen R."/>
            <person name="Holmer R."/>
            <person name="Bu F."/>
            <person name="Rutten L."/>
            <person name="Van Zeijl A."/>
            <person name="Liu W."/>
            <person name="Santuari L."/>
            <person name="Cao Q."/>
            <person name="Sharma T."/>
            <person name="Shen D."/>
            <person name="Roswanjaya Y."/>
            <person name="Wardhani T."/>
            <person name="Kalhor M.S."/>
            <person name="Jansen J."/>
            <person name="Van den Hoogen J."/>
            <person name="Gungor B."/>
            <person name="Hartog M."/>
            <person name="Hontelez J."/>
            <person name="Verver J."/>
            <person name="Yang W.-C."/>
            <person name="Schijlen E."/>
            <person name="Repin R."/>
            <person name="Schilthuizen M."/>
            <person name="Schranz E."/>
            <person name="Heidstra R."/>
            <person name="Miyata K."/>
            <person name="Fedorova E."/>
            <person name="Kohlen W."/>
            <person name="Bisseling T."/>
            <person name="Smit S."/>
            <person name="Geurts R."/>
        </authorList>
    </citation>
    <scope>NUCLEOTIDE SEQUENCE [LARGE SCALE GENOMIC DNA]</scope>
    <source>
        <strain evidence="5">cv. RG33-2</strain>
    </source>
</reference>
<proteinExistence type="inferred from homology"/>
<dbReference type="PANTHER" id="PTHR47447:SF17">
    <property type="entry name" value="OS12G0638900 PROTEIN"/>
    <property type="match status" value="1"/>
</dbReference>
<name>A0A2P5E8S0_TREOI</name>
<dbReference type="AlphaFoldDB" id="A0A2P5E8S0"/>
<organism evidence="4 5">
    <name type="scientific">Trema orientale</name>
    <name type="common">Charcoal tree</name>
    <name type="synonym">Celtis orientalis</name>
    <dbReference type="NCBI Taxonomy" id="63057"/>
    <lineage>
        <taxon>Eukaryota</taxon>
        <taxon>Viridiplantae</taxon>
        <taxon>Streptophyta</taxon>
        <taxon>Embryophyta</taxon>
        <taxon>Tracheophyta</taxon>
        <taxon>Spermatophyta</taxon>
        <taxon>Magnoliopsida</taxon>
        <taxon>eudicotyledons</taxon>
        <taxon>Gunneridae</taxon>
        <taxon>Pentapetalae</taxon>
        <taxon>rosids</taxon>
        <taxon>fabids</taxon>
        <taxon>Rosales</taxon>
        <taxon>Cannabaceae</taxon>
        <taxon>Trema</taxon>
    </lineage>
</organism>
<evidence type="ECO:0000256" key="2">
    <source>
        <dbReference type="ARBA" id="ARBA00022737"/>
    </source>
</evidence>
<dbReference type="EMBL" id="JXTC01000205">
    <property type="protein sequence ID" value="PON81926.1"/>
    <property type="molecule type" value="Genomic_DNA"/>
</dbReference>
<sequence length="80" mass="9172">MLQECRQIDQALLIFDQTKGLKCEPDLITYNIVLDILGRVGHVVKMLHEFSSMKEAGISPEVISYNTLLNSLKKEMLRNH</sequence>
<comment type="caution">
    <text evidence="4">The sequence shown here is derived from an EMBL/GenBank/DDBJ whole genome shotgun (WGS) entry which is preliminary data.</text>
</comment>
<dbReference type="Pfam" id="PF13041">
    <property type="entry name" value="PPR_2"/>
    <property type="match status" value="1"/>
</dbReference>
<dbReference type="Proteomes" id="UP000237000">
    <property type="component" value="Unassembled WGS sequence"/>
</dbReference>
<dbReference type="NCBIfam" id="TIGR00756">
    <property type="entry name" value="PPR"/>
    <property type="match status" value="1"/>
</dbReference>
<dbReference type="PANTHER" id="PTHR47447">
    <property type="entry name" value="OS03G0856100 PROTEIN"/>
    <property type="match status" value="1"/>
</dbReference>
<feature type="repeat" description="PPR" evidence="3">
    <location>
        <begin position="26"/>
        <end position="60"/>
    </location>
</feature>
<protein>
    <submittedName>
        <fullName evidence="4">Pentatricopeptide repeat</fullName>
    </submittedName>
</protein>
<accession>A0A2P5E8S0</accession>
<dbReference type="STRING" id="63057.A0A2P5E8S0"/>
<dbReference type="OrthoDB" id="1748894at2759"/>
<dbReference type="InParanoid" id="A0A2P5E8S0"/>